<evidence type="ECO:0000313" key="2">
    <source>
        <dbReference type="EMBL" id="KAJ8940482.1"/>
    </source>
</evidence>
<dbReference type="InterPro" id="IPR040676">
    <property type="entry name" value="DUF5641"/>
</dbReference>
<accession>A0AAV8XPG2</accession>
<organism evidence="2 3">
    <name type="scientific">Aromia moschata</name>
    <dbReference type="NCBI Taxonomy" id="1265417"/>
    <lineage>
        <taxon>Eukaryota</taxon>
        <taxon>Metazoa</taxon>
        <taxon>Ecdysozoa</taxon>
        <taxon>Arthropoda</taxon>
        <taxon>Hexapoda</taxon>
        <taxon>Insecta</taxon>
        <taxon>Pterygota</taxon>
        <taxon>Neoptera</taxon>
        <taxon>Endopterygota</taxon>
        <taxon>Coleoptera</taxon>
        <taxon>Polyphaga</taxon>
        <taxon>Cucujiformia</taxon>
        <taxon>Chrysomeloidea</taxon>
        <taxon>Cerambycidae</taxon>
        <taxon>Cerambycinae</taxon>
        <taxon>Callichromatini</taxon>
        <taxon>Aromia</taxon>
    </lineage>
</organism>
<keyword evidence="3" id="KW-1185">Reference proteome</keyword>
<evidence type="ECO:0000259" key="1">
    <source>
        <dbReference type="Pfam" id="PF18701"/>
    </source>
</evidence>
<gene>
    <name evidence="2" type="ORF">NQ318_022805</name>
</gene>
<name>A0AAV8XPG2_9CUCU</name>
<sequence>MIEPIMAPLPNMRLNPRQPFEVVGVDYAGPTALPLSDSPHSFNPFAFLVGRPLTCIPEKDARELPVNRLSLYQHLLQIKQHLWDRWSKEYVNELQQRTKWKVHHDSLKLGSLVLVKEDNQPPMRWKLGRVEAIHAGRDGVVR</sequence>
<protein>
    <recommendedName>
        <fullName evidence="1">DUF5641 domain-containing protein</fullName>
    </recommendedName>
</protein>
<dbReference type="Proteomes" id="UP001162162">
    <property type="component" value="Unassembled WGS sequence"/>
</dbReference>
<feature type="domain" description="DUF5641" evidence="1">
    <location>
        <begin position="72"/>
        <end position="142"/>
    </location>
</feature>
<dbReference type="PANTHER" id="PTHR47331:SF5">
    <property type="entry name" value="RIBONUCLEASE H"/>
    <property type="match status" value="1"/>
</dbReference>
<comment type="caution">
    <text evidence="2">The sequence shown here is derived from an EMBL/GenBank/DDBJ whole genome shotgun (WGS) entry which is preliminary data.</text>
</comment>
<dbReference type="EMBL" id="JAPWTK010000428">
    <property type="protein sequence ID" value="KAJ8940482.1"/>
    <property type="molecule type" value="Genomic_DNA"/>
</dbReference>
<dbReference type="Pfam" id="PF18701">
    <property type="entry name" value="DUF5641"/>
    <property type="match status" value="1"/>
</dbReference>
<dbReference type="AlphaFoldDB" id="A0AAV8XPG2"/>
<evidence type="ECO:0000313" key="3">
    <source>
        <dbReference type="Proteomes" id="UP001162162"/>
    </source>
</evidence>
<dbReference type="PANTHER" id="PTHR47331">
    <property type="entry name" value="PHD-TYPE DOMAIN-CONTAINING PROTEIN"/>
    <property type="match status" value="1"/>
</dbReference>
<proteinExistence type="predicted"/>
<reference evidence="2" key="1">
    <citation type="journal article" date="2023" name="Insect Mol. Biol.">
        <title>Genome sequencing provides insights into the evolution of gene families encoding plant cell wall-degrading enzymes in longhorned beetles.</title>
        <authorList>
            <person name="Shin N.R."/>
            <person name="Okamura Y."/>
            <person name="Kirsch R."/>
            <person name="Pauchet Y."/>
        </authorList>
    </citation>
    <scope>NUCLEOTIDE SEQUENCE</scope>
    <source>
        <strain evidence="2">AMC_N1</strain>
    </source>
</reference>